<proteinExistence type="predicted"/>
<accession>A0A2R6NX65</accession>
<dbReference type="Gene3D" id="3.40.50.880">
    <property type="match status" value="1"/>
</dbReference>
<keyword evidence="2" id="KW-1185">Reference proteome</keyword>
<dbReference type="PANTHER" id="PTHR42695">
    <property type="entry name" value="GLUTAMINE AMIDOTRANSFERASE YLR126C-RELATED"/>
    <property type="match status" value="1"/>
</dbReference>
<dbReference type="STRING" id="98765.A0A2R6NX65"/>
<dbReference type="InterPro" id="IPR029062">
    <property type="entry name" value="Class_I_gatase-like"/>
</dbReference>
<dbReference type="InterPro" id="IPR044992">
    <property type="entry name" value="ChyE-like"/>
</dbReference>
<protein>
    <submittedName>
        <fullName evidence="1">Uncharacterized protein</fullName>
    </submittedName>
</protein>
<dbReference type="GO" id="GO:0005829">
    <property type="term" value="C:cytosol"/>
    <property type="evidence" value="ECO:0007669"/>
    <property type="project" value="TreeGrafter"/>
</dbReference>
<dbReference type="AlphaFoldDB" id="A0A2R6NX65"/>
<evidence type="ECO:0000313" key="2">
    <source>
        <dbReference type="Proteomes" id="UP000186601"/>
    </source>
</evidence>
<reference evidence="1 2" key="1">
    <citation type="submission" date="2018-02" db="EMBL/GenBank/DDBJ databases">
        <title>Genome sequence of the basidiomycete white-rot fungus Phlebia centrifuga.</title>
        <authorList>
            <person name="Granchi Z."/>
            <person name="Peng M."/>
            <person name="de Vries R.P."/>
            <person name="Hilden K."/>
            <person name="Makela M.R."/>
            <person name="Grigoriev I."/>
            <person name="Riley R."/>
        </authorList>
    </citation>
    <scope>NUCLEOTIDE SEQUENCE [LARGE SCALE GENOMIC DNA]</scope>
    <source>
        <strain evidence="1 2">FBCC195</strain>
    </source>
</reference>
<evidence type="ECO:0000313" key="1">
    <source>
        <dbReference type="EMBL" id="PSR78424.1"/>
    </source>
</evidence>
<gene>
    <name evidence="1" type="ORF">PHLCEN_2v7415</name>
</gene>
<dbReference type="GO" id="GO:0005634">
    <property type="term" value="C:nucleus"/>
    <property type="evidence" value="ECO:0007669"/>
    <property type="project" value="TreeGrafter"/>
</dbReference>
<dbReference type="OrthoDB" id="92161at2759"/>
<dbReference type="Proteomes" id="UP000186601">
    <property type="component" value="Unassembled WGS sequence"/>
</dbReference>
<dbReference type="EMBL" id="MLYV02000743">
    <property type="protein sequence ID" value="PSR78424.1"/>
    <property type="molecule type" value="Genomic_DNA"/>
</dbReference>
<sequence length="147" mass="16765">MSTIRVALFVCDVPLAAVVEKDGDYPVIFNELLRQSLSLADSSASFILDSYDVREKMEYPKDIDEYQGIIMTGSAASAYENLEWINQLVAYIASLAEEKPHIKLIGTSTSPSHQPICATNPIYFSRDMFWTSNPWSRPRQRLRTKRR</sequence>
<name>A0A2R6NX65_9APHY</name>
<organism evidence="1 2">
    <name type="scientific">Hermanssonia centrifuga</name>
    <dbReference type="NCBI Taxonomy" id="98765"/>
    <lineage>
        <taxon>Eukaryota</taxon>
        <taxon>Fungi</taxon>
        <taxon>Dikarya</taxon>
        <taxon>Basidiomycota</taxon>
        <taxon>Agaricomycotina</taxon>
        <taxon>Agaricomycetes</taxon>
        <taxon>Polyporales</taxon>
        <taxon>Meruliaceae</taxon>
        <taxon>Hermanssonia</taxon>
    </lineage>
</organism>
<dbReference type="PANTHER" id="PTHR42695:SF5">
    <property type="entry name" value="GLUTAMINE AMIDOTRANSFERASE YLR126C-RELATED"/>
    <property type="match status" value="1"/>
</dbReference>
<comment type="caution">
    <text evidence="1">The sequence shown here is derived from an EMBL/GenBank/DDBJ whole genome shotgun (WGS) entry which is preliminary data.</text>
</comment>